<dbReference type="Gene3D" id="3.30.1360.120">
    <property type="entry name" value="Probable tRNA modification gtpase trme, domain 1"/>
    <property type="match status" value="1"/>
</dbReference>
<dbReference type="SUPFAM" id="SSF54373">
    <property type="entry name" value="FAD-linked reductases, C-terminal domain"/>
    <property type="match status" value="1"/>
</dbReference>
<evidence type="ECO:0000259" key="2">
    <source>
        <dbReference type="Pfam" id="PF01266"/>
    </source>
</evidence>
<dbReference type="Gene3D" id="3.30.70.1400">
    <property type="entry name" value="Aminomethyltransferase beta-barrel domains"/>
    <property type="match status" value="1"/>
</dbReference>
<dbReference type="InterPro" id="IPR036188">
    <property type="entry name" value="FAD/NAD-bd_sf"/>
</dbReference>
<feature type="domain" description="FAD dependent oxidoreductase" evidence="2">
    <location>
        <begin position="49"/>
        <end position="412"/>
    </location>
</feature>
<dbReference type="Proteomes" id="UP000593567">
    <property type="component" value="Unassembled WGS sequence"/>
</dbReference>
<comment type="caution">
    <text evidence="5">The sequence shown here is derived from an EMBL/GenBank/DDBJ whole genome shotgun (WGS) entry which is preliminary data.</text>
</comment>
<gene>
    <name evidence="5" type="ORF">EB796_008111</name>
</gene>
<evidence type="ECO:0000259" key="4">
    <source>
        <dbReference type="Pfam" id="PF16350"/>
    </source>
</evidence>
<accession>A0A7J7K4L4</accession>
<dbReference type="InterPro" id="IPR006222">
    <property type="entry name" value="GCVT_N"/>
</dbReference>
<dbReference type="Pfam" id="PF01571">
    <property type="entry name" value="GCV_T"/>
    <property type="match status" value="1"/>
</dbReference>
<feature type="domain" description="GCVT N-terminal" evidence="3">
    <location>
        <begin position="473"/>
        <end position="750"/>
    </location>
</feature>
<dbReference type="OrthoDB" id="498204at2759"/>
<dbReference type="Gene3D" id="3.30.9.10">
    <property type="entry name" value="D-Amino Acid Oxidase, subunit A, domain 2"/>
    <property type="match status" value="1"/>
</dbReference>
<dbReference type="InterPro" id="IPR028896">
    <property type="entry name" value="GcvT/YgfZ/DmdA"/>
</dbReference>
<comment type="similarity">
    <text evidence="1">Belongs to the GcvT family.</text>
</comment>
<dbReference type="InterPro" id="IPR027266">
    <property type="entry name" value="TrmE/GcvT-like"/>
</dbReference>
<dbReference type="Pfam" id="PF01266">
    <property type="entry name" value="DAO"/>
    <property type="match status" value="1"/>
</dbReference>
<dbReference type="InterPro" id="IPR006076">
    <property type="entry name" value="FAD-dep_OxRdtase"/>
</dbReference>
<proteinExistence type="inferred from homology"/>
<evidence type="ECO:0000256" key="1">
    <source>
        <dbReference type="ARBA" id="ARBA00008609"/>
    </source>
</evidence>
<reference evidence="5" key="1">
    <citation type="submission" date="2020-06" db="EMBL/GenBank/DDBJ databases">
        <title>Draft genome of Bugula neritina, a colonial animal packing powerful symbionts and potential medicines.</title>
        <authorList>
            <person name="Rayko M."/>
        </authorList>
    </citation>
    <scope>NUCLEOTIDE SEQUENCE [LARGE SCALE GENOMIC DNA]</scope>
    <source>
        <strain evidence="5">Kwan_BN1</strain>
    </source>
</reference>
<feature type="domain" description="FAD dependent oxidoreductase central" evidence="4">
    <location>
        <begin position="415"/>
        <end position="467"/>
    </location>
</feature>
<evidence type="ECO:0000313" key="5">
    <source>
        <dbReference type="EMBL" id="KAF6033579.1"/>
    </source>
</evidence>
<organism evidence="5 6">
    <name type="scientific">Bugula neritina</name>
    <name type="common">Brown bryozoan</name>
    <name type="synonym">Sertularia neritina</name>
    <dbReference type="NCBI Taxonomy" id="10212"/>
    <lineage>
        <taxon>Eukaryota</taxon>
        <taxon>Metazoa</taxon>
        <taxon>Spiralia</taxon>
        <taxon>Lophotrochozoa</taxon>
        <taxon>Bryozoa</taxon>
        <taxon>Gymnolaemata</taxon>
        <taxon>Cheilostomatida</taxon>
        <taxon>Flustrina</taxon>
        <taxon>Buguloidea</taxon>
        <taxon>Bugulidae</taxon>
        <taxon>Bugula</taxon>
    </lineage>
</organism>
<dbReference type="InterPro" id="IPR032503">
    <property type="entry name" value="FAO_M"/>
</dbReference>
<dbReference type="SUPFAM" id="SSF51905">
    <property type="entry name" value="FAD/NAD(P)-binding domain"/>
    <property type="match status" value="1"/>
</dbReference>
<evidence type="ECO:0000259" key="3">
    <source>
        <dbReference type="Pfam" id="PF01571"/>
    </source>
</evidence>
<evidence type="ECO:0000313" key="6">
    <source>
        <dbReference type="Proteomes" id="UP000593567"/>
    </source>
</evidence>
<dbReference type="Gene3D" id="3.50.50.60">
    <property type="entry name" value="FAD/NAD(P)-binding domain"/>
    <property type="match status" value="1"/>
</dbReference>
<protein>
    <submittedName>
        <fullName evidence="5">DMGDH</fullName>
    </submittedName>
</protein>
<keyword evidence="6" id="KW-1185">Reference proteome</keyword>
<dbReference type="SUPFAM" id="SSF103025">
    <property type="entry name" value="Folate-binding domain"/>
    <property type="match status" value="1"/>
</dbReference>
<dbReference type="GO" id="GO:0005739">
    <property type="term" value="C:mitochondrion"/>
    <property type="evidence" value="ECO:0007669"/>
    <property type="project" value="TreeGrafter"/>
</dbReference>
<dbReference type="PANTHER" id="PTHR43757:SF2">
    <property type="entry name" value="AMINOMETHYLTRANSFERASE, MITOCHONDRIAL"/>
    <property type="match status" value="1"/>
</dbReference>
<dbReference type="EMBL" id="VXIV02001290">
    <property type="protein sequence ID" value="KAF6033579.1"/>
    <property type="molecule type" value="Genomic_DNA"/>
</dbReference>
<dbReference type="PANTHER" id="PTHR43757">
    <property type="entry name" value="AMINOMETHYLTRANSFERASE"/>
    <property type="match status" value="1"/>
</dbReference>
<dbReference type="SUPFAM" id="SSF101790">
    <property type="entry name" value="Aminomethyltransferase beta-barrel domain"/>
    <property type="match status" value="1"/>
</dbReference>
<dbReference type="AlphaFoldDB" id="A0A7J7K4L4"/>
<dbReference type="Gene3D" id="2.40.30.110">
    <property type="entry name" value="Aminomethyltransferase beta-barrel domains"/>
    <property type="match status" value="1"/>
</dbReference>
<dbReference type="Pfam" id="PF16350">
    <property type="entry name" value="FAO_M"/>
    <property type="match status" value="1"/>
</dbReference>
<name>A0A7J7K4L4_BUGNE</name>
<sequence>MNRLVFSPVTRNILARKVSQITPLSFISSGKLRLDEEKLKGAQWTDDAKVVIIGGGCVGTSLAYHLAKKGVKDVVLLEKSELTAGSTWHAAGLVTYFNGTTNMKKVHHYCMEVLANIEKETGQQVGFHNCGSLRLATTESRLDEMKYQLSRALWHPAPIELIGPEKVHELHPLLNMDMILGGLYTPNDGHVDPYSLTQAYATGARANGAQIVQYCDVSDTTLKENGRWEIQTDKGVIKTDHVVNAAGLWAREVGKLAGITLPIIPAHHQYVITSSLPEVEALERETPVIRDLEGSYYLRQERGGLLYGPYEDREKMDLCYDWYDNGPPQGFGKELFQPNLDRISDNSEMAMQLVPCLERAEIQTVVSGPITYGPDILPQVGPFQGLHNYWVSAAHTYGIAHSAGFGDYLADWIIHGEPPFECAETDPNRYSPKWCTDEFHLAKARETYGMNNHPPFPKEVRPAGRPTCRTTPIYELQKESGAQFSFSAGWETADWYALPGDDPGYIPSFRRTNWFEPVGRECRGVLENCGVIDLSAFGKFELTGPDSAKLIDYLYANEVPKKGEIKVSHMLTSTGTVYAEHTVSCMDPERFWCVTGGTSELHDLRWMEMVAKEQNYNVKFEMISDEYMVVSIAGPKSREVMAKLTDADVSGESWPFMVQKTIELAGVTAHAFRLSYTGELGWELYVKPESMLPLYKAIQEAGKEFQMVKFGKFALDSLRQEKGMRGWGMEMTKGTNALEAGLGMFLKPNKKLVFLTVETDGVDPGGDEVVWCDGKVVGYTTSGCYGWQVGSSICMAYLPIELVTNGAIVQVEVLAQKYNATVHKQPLVKHETRR</sequence>
<dbReference type="InterPro" id="IPR029043">
    <property type="entry name" value="GcvT/YgfZ_C"/>
</dbReference>